<evidence type="ECO:0000259" key="1">
    <source>
        <dbReference type="SMART" id="SM00587"/>
    </source>
</evidence>
<dbReference type="InterPro" id="IPR004119">
    <property type="entry name" value="EcKL"/>
</dbReference>
<dbReference type="Proteomes" id="UP001295462">
    <property type="component" value="Unassembled WGS sequence"/>
</dbReference>
<sequence length="331" mass="38097">MVAFTRLMESMNNPHYQSIGDELELGLLQGVDVIQSLWGGYGELVRLTFSQRSIIVKHVQLPKPSEHPRGWNTDRSHKRKLHSYQVEVSWYQYFSQTVDERCRIPQGLKCFQNETEWLIVMEDLTLAGYPNVMKSAGKSQLKACLEWLANFHARYIGVHHDALWETGTYWHLDTRPDELAVLQDARLKKRAGLIDQTLKQARFQTLIHGDAKLANFCFNSQNSAVAAVDFQYVGHGCAMKDVALFMSSAVDPDKCAEMEPWVLDTYFVALNTALKHYQTELEPSEVEQEWRPLFAVAWADFQRFVKGWSPDHWKINPYTEALTKRALDSLG</sequence>
<accession>A0AAU9QGM9</accession>
<comment type="caution">
    <text evidence="2">The sequence shown here is derived from an EMBL/GenBank/DDBJ whole genome shotgun (WGS) entry which is preliminary data.</text>
</comment>
<name>A0AAU9QGM9_9VIBR</name>
<dbReference type="InterPro" id="IPR011009">
    <property type="entry name" value="Kinase-like_dom_sf"/>
</dbReference>
<protein>
    <submittedName>
        <fullName evidence="2">Phosphotransferase</fullName>
    </submittedName>
</protein>
<reference evidence="2" key="1">
    <citation type="submission" date="2022-01" db="EMBL/GenBank/DDBJ databases">
        <authorList>
            <person name="Lagorce A."/>
        </authorList>
    </citation>
    <scope>NUCLEOTIDE SEQUENCE</scope>
    <source>
        <strain evidence="2">Th15_F1_A12</strain>
    </source>
</reference>
<gene>
    <name evidence="2" type="ORF">THF1A12_130036</name>
</gene>
<dbReference type="PANTHER" id="PTHR11012:SF30">
    <property type="entry name" value="PROTEIN KINASE-LIKE DOMAIN-CONTAINING"/>
    <property type="match status" value="1"/>
</dbReference>
<dbReference type="Pfam" id="PF02958">
    <property type="entry name" value="EcKL"/>
    <property type="match status" value="2"/>
</dbReference>
<dbReference type="Gene3D" id="3.90.1200.10">
    <property type="match status" value="1"/>
</dbReference>
<dbReference type="AlphaFoldDB" id="A0AAU9QGM9"/>
<dbReference type="SMART" id="SM00587">
    <property type="entry name" value="CHK"/>
    <property type="match status" value="1"/>
</dbReference>
<organism evidence="2 3">
    <name type="scientific">Vibrio jasicida</name>
    <dbReference type="NCBI Taxonomy" id="766224"/>
    <lineage>
        <taxon>Bacteria</taxon>
        <taxon>Pseudomonadati</taxon>
        <taxon>Pseudomonadota</taxon>
        <taxon>Gammaproteobacteria</taxon>
        <taxon>Vibrionales</taxon>
        <taxon>Vibrionaceae</taxon>
        <taxon>Vibrio</taxon>
    </lineage>
</organism>
<dbReference type="PANTHER" id="PTHR11012">
    <property type="entry name" value="PROTEIN KINASE-LIKE DOMAIN-CONTAINING"/>
    <property type="match status" value="1"/>
</dbReference>
<dbReference type="SUPFAM" id="SSF56112">
    <property type="entry name" value="Protein kinase-like (PK-like)"/>
    <property type="match status" value="1"/>
</dbReference>
<feature type="domain" description="CHK kinase-like" evidence="1">
    <location>
        <begin position="119"/>
        <end position="276"/>
    </location>
</feature>
<evidence type="ECO:0000313" key="3">
    <source>
        <dbReference type="Proteomes" id="UP001295462"/>
    </source>
</evidence>
<proteinExistence type="predicted"/>
<dbReference type="InterPro" id="IPR015897">
    <property type="entry name" value="CHK_kinase-like"/>
</dbReference>
<evidence type="ECO:0000313" key="2">
    <source>
        <dbReference type="EMBL" id="CAH1574849.1"/>
    </source>
</evidence>
<dbReference type="EMBL" id="CAKMUD010000035">
    <property type="protein sequence ID" value="CAH1574849.1"/>
    <property type="molecule type" value="Genomic_DNA"/>
</dbReference>